<gene>
    <name evidence="6" type="ORF">GCM10011333_29640</name>
</gene>
<evidence type="ECO:0000259" key="5">
    <source>
        <dbReference type="PROSITE" id="PS50949"/>
    </source>
</evidence>
<evidence type="ECO:0000313" key="7">
    <source>
        <dbReference type="Proteomes" id="UP000616114"/>
    </source>
</evidence>
<dbReference type="InterPro" id="IPR028978">
    <property type="entry name" value="Chorismate_lyase_/UTRA_dom_sf"/>
</dbReference>
<dbReference type="Pfam" id="PF07702">
    <property type="entry name" value="UTRA"/>
    <property type="match status" value="1"/>
</dbReference>
<dbReference type="Gene3D" id="1.10.10.10">
    <property type="entry name" value="Winged helix-like DNA-binding domain superfamily/Winged helix DNA-binding domain"/>
    <property type="match status" value="1"/>
</dbReference>
<dbReference type="InterPro" id="IPR036390">
    <property type="entry name" value="WH_DNA-bd_sf"/>
</dbReference>
<reference evidence="6" key="1">
    <citation type="journal article" date="2014" name="Int. J. Syst. Evol. Microbiol.">
        <title>Complete genome sequence of Corynebacterium casei LMG S-19264T (=DSM 44701T), isolated from a smear-ripened cheese.</title>
        <authorList>
            <consortium name="US DOE Joint Genome Institute (JGI-PGF)"/>
            <person name="Walter F."/>
            <person name="Albersmeier A."/>
            <person name="Kalinowski J."/>
            <person name="Ruckert C."/>
        </authorList>
    </citation>
    <scope>NUCLEOTIDE SEQUENCE</scope>
    <source>
        <strain evidence="6">CGMCC 1.12785</strain>
    </source>
</reference>
<organism evidence="6 7">
    <name type="scientific">Sediminivirga luteola</name>
    <dbReference type="NCBI Taxonomy" id="1774748"/>
    <lineage>
        <taxon>Bacteria</taxon>
        <taxon>Bacillati</taxon>
        <taxon>Actinomycetota</taxon>
        <taxon>Actinomycetes</taxon>
        <taxon>Micrococcales</taxon>
        <taxon>Brevibacteriaceae</taxon>
        <taxon>Sediminivirga</taxon>
    </lineage>
</organism>
<keyword evidence="1" id="KW-0805">Transcription regulation</keyword>
<dbReference type="Gene3D" id="3.40.1410.10">
    <property type="entry name" value="Chorismate lyase-like"/>
    <property type="match status" value="1"/>
</dbReference>
<dbReference type="PANTHER" id="PTHR44846:SF1">
    <property type="entry name" value="MANNOSYL-D-GLYCERATE TRANSPORT_METABOLISM SYSTEM REPRESSOR MNGR-RELATED"/>
    <property type="match status" value="1"/>
</dbReference>
<keyword evidence="7" id="KW-1185">Reference proteome</keyword>
<dbReference type="AlphaFoldDB" id="A0A8J2U0M9"/>
<dbReference type="PRINTS" id="PR00035">
    <property type="entry name" value="HTHGNTR"/>
</dbReference>
<dbReference type="InterPro" id="IPR011663">
    <property type="entry name" value="UTRA"/>
</dbReference>
<dbReference type="InterPro" id="IPR036388">
    <property type="entry name" value="WH-like_DNA-bd_sf"/>
</dbReference>
<evidence type="ECO:0000313" key="6">
    <source>
        <dbReference type="EMBL" id="GGA24674.1"/>
    </source>
</evidence>
<dbReference type="Proteomes" id="UP000616114">
    <property type="component" value="Unassembled WGS sequence"/>
</dbReference>
<protein>
    <recommendedName>
        <fullName evidence="5">HTH gntR-type domain-containing protein</fullName>
    </recommendedName>
</protein>
<evidence type="ECO:0000256" key="2">
    <source>
        <dbReference type="ARBA" id="ARBA00023125"/>
    </source>
</evidence>
<evidence type="ECO:0000256" key="3">
    <source>
        <dbReference type="ARBA" id="ARBA00023163"/>
    </source>
</evidence>
<dbReference type="GO" id="GO:0003677">
    <property type="term" value="F:DNA binding"/>
    <property type="evidence" value="ECO:0007669"/>
    <property type="project" value="UniProtKB-KW"/>
</dbReference>
<dbReference type="SUPFAM" id="SSF64288">
    <property type="entry name" value="Chorismate lyase-like"/>
    <property type="match status" value="1"/>
</dbReference>
<sequence length="372" mass="38787">MTDPEMSGTVLDPAAKTPLHAQLAGLLRERISDGRLQPGDTLPSDAQLQEIFGVSRSVARQAMTTLVAEGVVQRARGRGSVVAPRREHHRLAHRAAGLSSQAAQTGSVVTTRVLDLRRETPPAHAAALLGVPGDTQVLRLERLRAIDGTPAAFIRTWLPDRFAEGLTADGLRNASLHEQLAARHRVRLTGGSRQVRAVAADEHLAALLDTRTGAPLLLLEGTTTTSSGEAIEAFSTWHRGDLITFDLAVDERGRAEAAGSEPAGSAPTAGPAGSEPAAHPAGSEPAGGEVAAHPAGSEPAAEPAGRMAAGEKTSAGRETRSGATAAERGADVSSGRRPAAAGDQRNPDTARLAEIERLARTLLAEVERAQRR</sequence>
<dbReference type="Pfam" id="PF00392">
    <property type="entry name" value="GntR"/>
    <property type="match status" value="1"/>
</dbReference>
<dbReference type="PROSITE" id="PS50949">
    <property type="entry name" value="HTH_GNTR"/>
    <property type="match status" value="1"/>
</dbReference>
<reference evidence="6" key="2">
    <citation type="submission" date="2020-09" db="EMBL/GenBank/DDBJ databases">
        <authorList>
            <person name="Sun Q."/>
            <person name="Zhou Y."/>
        </authorList>
    </citation>
    <scope>NUCLEOTIDE SEQUENCE</scope>
    <source>
        <strain evidence="6">CGMCC 1.12785</strain>
    </source>
</reference>
<dbReference type="PANTHER" id="PTHR44846">
    <property type="entry name" value="MANNOSYL-D-GLYCERATE TRANSPORT/METABOLISM SYSTEM REPRESSOR MNGR-RELATED"/>
    <property type="match status" value="1"/>
</dbReference>
<keyword evidence="3" id="KW-0804">Transcription</keyword>
<feature type="compositionally biased region" description="Low complexity" evidence="4">
    <location>
        <begin position="256"/>
        <end position="278"/>
    </location>
</feature>
<dbReference type="InterPro" id="IPR000524">
    <property type="entry name" value="Tscrpt_reg_HTH_GntR"/>
</dbReference>
<feature type="region of interest" description="Disordered" evidence="4">
    <location>
        <begin position="254"/>
        <end position="351"/>
    </location>
</feature>
<dbReference type="InterPro" id="IPR050679">
    <property type="entry name" value="Bact_HTH_transcr_reg"/>
</dbReference>
<dbReference type="SUPFAM" id="SSF46785">
    <property type="entry name" value="Winged helix' DNA-binding domain"/>
    <property type="match status" value="1"/>
</dbReference>
<proteinExistence type="predicted"/>
<name>A0A8J2U0M9_9MICO</name>
<dbReference type="GO" id="GO:0003700">
    <property type="term" value="F:DNA-binding transcription factor activity"/>
    <property type="evidence" value="ECO:0007669"/>
    <property type="project" value="InterPro"/>
</dbReference>
<dbReference type="CDD" id="cd07377">
    <property type="entry name" value="WHTH_GntR"/>
    <property type="match status" value="1"/>
</dbReference>
<dbReference type="SMART" id="SM00866">
    <property type="entry name" value="UTRA"/>
    <property type="match status" value="1"/>
</dbReference>
<feature type="domain" description="HTH gntR-type" evidence="5">
    <location>
        <begin position="17"/>
        <end position="85"/>
    </location>
</feature>
<feature type="compositionally biased region" description="Low complexity" evidence="4">
    <location>
        <begin position="291"/>
        <end position="305"/>
    </location>
</feature>
<dbReference type="RefSeq" id="WP_188551673.1">
    <property type="nucleotide sequence ID" value="NZ_BMFY01000015.1"/>
</dbReference>
<evidence type="ECO:0000256" key="4">
    <source>
        <dbReference type="SAM" id="MobiDB-lite"/>
    </source>
</evidence>
<evidence type="ECO:0000256" key="1">
    <source>
        <dbReference type="ARBA" id="ARBA00023015"/>
    </source>
</evidence>
<accession>A0A8J2U0M9</accession>
<keyword evidence="2" id="KW-0238">DNA-binding</keyword>
<dbReference type="SMART" id="SM00345">
    <property type="entry name" value="HTH_GNTR"/>
    <property type="match status" value="1"/>
</dbReference>
<dbReference type="GO" id="GO:0045892">
    <property type="term" value="P:negative regulation of DNA-templated transcription"/>
    <property type="evidence" value="ECO:0007669"/>
    <property type="project" value="TreeGrafter"/>
</dbReference>
<comment type="caution">
    <text evidence="6">The sequence shown here is derived from an EMBL/GenBank/DDBJ whole genome shotgun (WGS) entry which is preliminary data.</text>
</comment>
<dbReference type="EMBL" id="BMFY01000015">
    <property type="protein sequence ID" value="GGA24674.1"/>
    <property type="molecule type" value="Genomic_DNA"/>
</dbReference>